<evidence type="ECO:0000313" key="3">
    <source>
        <dbReference type="Proteomes" id="UP000006637"/>
    </source>
</evidence>
<dbReference type="OrthoDB" id="5242994at2"/>
<dbReference type="InterPro" id="IPR052729">
    <property type="entry name" value="Acyl/Acetyltrans_Enzymes"/>
</dbReference>
<keyword evidence="3" id="KW-1185">Reference proteome</keyword>
<dbReference type="Pfam" id="PF13508">
    <property type="entry name" value="Acetyltransf_7"/>
    <property type="match status" value="1"/>
</dbReference>
<dbReference type="Gene3D" id="3.40.630.90">
    <property type="match status" value="1"/>
</dbReference>
<dbReference type="PANTHER" id="PTHR47237">
    <property type="entry name" value="SLL0310 PROTEIN"/>
    <property type="match status" value="1"/>
</dbReference>
<proteinExistence type="predicted"/>
<protein>
    <submittedName>
        <fullName evidence="2">GCN5-related N-acetyltransferase</fullName>
    </submittedName>
</protein>
<dbReference type="GO" id="GO:0016747">
    <property type="term" value="F:acyltransferase activity, transferring groups other than amino-acyl groups"/>
    <property type="evidence" value="ECO:0007669"/>
    <property type="project" value="InterPro"/>
</dbReference>
<name>Q1AR93_RUBXD</name>
<dbReference type="KEGG" id="rxy:Rxyl_3180"/>
<reference evidence="2 3" key="1">
    <citation type="submission" date="2006-06" db="EMBL/GenBank/DDBJ databases">
        <title>Complete sequence of Rubrobacter xylanophilus DSM 9941.</title>
        <authorList>
            <consortium name="US DOE Joint Genome Institute"/>
            <person name="Copeland A."/>
            <person name="Lucas S."/>
            <person name="Lapidus A."/>
            <person name="Barry K."/>
            <person name="Detter J.C."/>
            <person name="Glavina del Rio T."/>
            <person name="Hammon N."/>
            <person name="Israni S."/>
            <person name="Dalin E."/>
            <person name="Tice H."/>
            <person name="Pitluck S."/>
            <person name="Munk A.C."/>
            <person name="Brettin T."/>
            <person name="Bruce D."/>
            <person name="Han C."/>
            <person name="Tapia R."/>
            <person name="Gilna P."/>
            <person name="Schmutz J."/>
            <person name="Larimer F."/>
            <person name="Land M."/>
            <person name="Hauser L."/>
            <person name="Kyrpides N."/>
            <person name="Lykidis A."/>
            <person name="da Costa M.S."/>
            <person name="Rainey F.A."/>
            <person name="Empadinhas N."/>
            <person name="Jolivet E."/>
            <person name="Battista J.R."/>
            <person name="Richardson P."/>
        </authorList>
    </citation>
    <scope>NUCLEOTIDE SEQUENCE [LARGE SCALE GENOMIC DNA]</scope>
    <source>
        <strain evidence="3">DSM 9941 / NBRC 16129 / PRD-1</strain>
    </source>
</reference>
<sequence length="301" mass="32508">MLAFTDTGEKKERVLIRGLDEADLGGVRELRSAVRWAADPRAFELLRGTRDARWAVAEAPGGPVAGMVGAVPLGGIGILCHLAVHEEYRGGGIGTALSRWAVAYLRGRGVRVVRLYSTRQAEGLYRSLGFRPVCRRTVYRREGGERIPDPAPLCGYRVEALLMGDLPELYGVDAWSYGGDRSHLLFATLRHHPGLGLVARDRTGRIKGYLIRSRSGRSVRIGPFLAENSRVARHLLRAALAQSGESPVEASVPEPPGSPAHALFRSFGFAAGSERLRMELGDGPAPGGGLEQYATTAYLAT</sequence>
<dbReference type="CDD" id="cd04301">
    <property type="entry name" value="NAT_SF"/>
    <property type="match status" value="1"/>
</dbReference>
<dbReference type="eggNOG" id="COG0456">
    <property type="taxonomic scope" value="Bacteria"/>
</dbReference>
<dbReference type="SUPFAM" id="SSF55729">
    <property type="entry name" value="Acyl-CoA N-acyltransferases (Nat)"/>
    <property type="match status" value="1"/>
</dbReference>
<dbReference type="HOGENOM" id="CLU_939698_0_0_11"/>
<dbReference type="Gene3D" id="3.40.630.30">
    <property type="match status" value="1"/>
</dbReference>
<dbReference type="InterPro" id="IPR000182">
    <property type="entry name" value="GNAT_dom"/>
</dbReference>
<dbReference type="InterPro" id="IPR041496">
    <property type="entry name" value="YitH/HolE_GNAT"/>
</dbReference>
<dbReference type="Proteomes" id="UP000006637">
    <property type="component" value="Chromosome"/>
</dbReference>
<gene>
    <name evidence="2" type="ordered locus">Rxyl_3180</name>
</gene>
<dbReference type="PROSITE" id="PS51186">
    <property type="entry name" value="GNAT"/>
    <property type="match status" value="1"/>
</dbReference>
<dbReference type="PANTHER" id="PTHR47237:SF2">
    <property type="entry name" value="BLL4206 PROTEIN"/>
    <property type="match status" value="1"/>
</dbReference>
<dbReference type="EMBL" id="CP000386">
    <property type="protein sequence ID" value="ABG06085.1"/>
    <property type="molecule type" value="Genomic_DNA"/>
</dbReference>
<keyword evidence="2" id="KW-0808">Transferase</keyword>
<evidence type="ECO:0000313" key="2">
    <source>
        <dbReference type="EMBL" id="ABG06085.1"/>
    </source>
</evidence>
<dbReference type="InterPro" id="IPR016181">
    <property type="entry name" value="Acyl_CoA_acyltransferase"/>
</dbReference>
<dbReference type="AlphaFoldDB" id="Q1AR93"/>
<organism evidence="2 3">
    <name type="scientific">Rubrobacter xylanophilus (strain DSM 9941 / JCM 11954 / NBRC 16129 / PRD-1)</name>
    <dbReference type="NCBI Taxonomy" id="266117"/>
    <lineage>
        <taxon>Bacteria</taxon>
        <taxon>Bacillati</taxon>
        <taxon>Actinomycetota</taxon>
        <taxon>Rubrobacteria</taxon>
        <taxon>Rubrobacterales</taxon>
        <taxon>Rubrobacteraceae</taxon>
        <taxon>Rubrobacter</taxon>
    </lineage>
</organism>
<dbReference type="Pfam" id="PF18014">
    <property type="entry name" value="Acetyltransf_18"/>
    <property type="match status" value="1"/>
</dbReference>
<dbReference type="STRING" id="266117.Rxyl_3180"/>
<accession>Q1AR93</accession>
<feature type="domain" description="N-acetyltransferase" evidence="1">
    <location>
        <begin position="14"/>
        <end position="168"/>
    </location>
</feature>
<evidence type="ECO:0000259" key="1">
    <source>
        <dbReference type="PROSITE" id="PS51186"/>
    </source>
</evidence>